<keyword evidence="6" id="KW-1185">Reference proteome</keyword>
<feature type="domain" description="Glycosyl transferase family 1" evidence="3">
    <location>
        <begin position="166"/>
        <end position="338"/>
    </location>
</feature>
<sequence length="361" mass="39383">MVGGSHISALTMLRELDPARFEPKVLLSGPEGDLGRMLEDEGIPYSRIAMPDPSSETLFGITSSVRAAIAHLKEGGFDYVHTNEGRNHVVWGLAAKIAGVEQVWHHRGHPRAKGLRFVAPLTARAVVSVSHYASPQPSNYSAGDRCRVIHSPFDTSCADIDRNESRREALEELGFDADSFIVGFFAQFGDRKRPETFVETIAAALRENPERKIYGLLFGEEYEAGFEEKVRKAIENNGLQERVLMMGFRKPAERWIAACDALLVPAVNEPFGRTLVEAMLVGTPVVAAASGGNIEAIEHGETGLLAKADDPEDMAKQLARLDDDPGLGARIAANARKHALSSFGISKHVRAIEELYTEIAA</sequence>
<gene>
    <name evidence="5" type="ORF">K3136_03110</name>
</gene>
<dbReference type="CDD" id="cd03801">
    <property type="entry name" value="GT4_PimA-like"/>
    <property type="match status" value="1"/>
</dbReference>
<evidence type="ECO:0000256" key="1">
    <source>
        <dbReference type="ARBA" id="ARBA00022676"/>
    </source>
</evidence>
<accession>A0ABX9A386</accession>
<dbReference type="Pfam" id="PF13439">
    <property type="entry name" value="Glyco_transf_4"/>
    <property type="match status" value="1"/>
</dbReference>
<evidence type="ECO:0000313" key="5">
    <source>
        <dbReference type="EMBL" id="QZD95730.1"/>
    </source>
</evidence>
<reference evidence="5 6" key="1">
    <citation type="submission" date="2021-08" db="EMBL/GenBank/DDBJ databases">
        <title>Comparative Genomics Analysis of the Genus Qipengyuania Reveals Extensive Genetic Diversity and Metabolic Versatility, Including the Description of Fifteen Novel Species.</title>
        <authorList>
            <person name="Liu Y."/>
        </authorList>
    </citation>
    <scope>NUCLEOTIDE SEQUENCE [LARGE SCALE GENOMIC DNA]</scope>
    <source>
        <strain evidence="5 6">1NDH1</strain>
    </source>
</reference>
<evidence type="ECO:0000313" key="6">
    <source>
        <dbReference type="Proteomes" id="UP000824321"/>
    </source>
</evidence>
<name>A0ABX9A386_9SPHN</name>
<dbReference type="EMBL" id="CP081294">
    <property type="protein sequence ID" value="QZD95730.1"/>
    <property type="molecule type" value="Genomic_DNA"/>
</dbReference>
<dbReference type="PANTHER" id="PTHR12526">
    <property type="entry name" value="GLYCOSYLTRANSFERASE"/>
    <property type="match status" value="1"/>
</dbReference>
<dbReference type="InterPro" id="IPR001296">
    <property type="entry name" value="Glyco_trans_1"/>
</dbReference>
<dbReference type="Pfam" id="PF00534">
    <property type="entry name" value="Glycos_transf_1"/>
    <property type="match status" value="1"/>
</dbReference>
<dbReference type="SUPFAM" id="SSF53756">
    <property type="entry name" value="UDP-Glycosyltransferase/glycogen phosphorylase"/>
    <property type="match status" value="1"/>
</dbReference>
<feature type="domain" description="Glycosyltransferase subfamily 4-like N-terminal" evidence="4">
    <location>
        <begin position="2"/>
        <end position="155"/>
    </location>
</feature>
<proteinExistence type="predicted"/>
<dbReference type="InterPro" id="IPR028098">
    <property type="entry name" value="Glyco_trans_4-like_N"/>
</dbReference>
<dbReference type="Proteomes" id="UP000824321">
    <property type="component" value="Chromosome"/>
</dbReference>
<evidence type="ECO:0000259" key="4">
    <source>
        <dbReference type="Pfam" id="PF13439"/>
    </source>
</evidence>
<dbReference type="PANTHER" id="PTHR12526:SF510">
    <property type="entry name" value="D-INOSITOL 3-PHOSPHATE GLYCOSYLTRANSFERASE"/>
    <property type="match status" value="1"/>
</dbReference>
<evidence type="ECO:0000256" key="2">
    <source>
        <dbReference type="ARBA" id="ARBA00022679"/>
    </source>
</evidence>
<keyword evidence="2" id="KW-0808">Transferase</keyword>
<dbReference type="RefSeq" id="WP_221431459.1">
    <property type="nucleotide sequence ID" value="NZ_CP081294.1"/>
</dbReference>
<evidence type="ECO:0000259" key="3">
    <source>
        <dbReference type="Pfam" id="PF00534"/>
    </source>
</evidence>
<organism evidence="5 6">
    <name type="scientific">Qipengyuania gelatinilytica</name>
    <dbReference type="NCBI Taxonomy" id="2867231"/>
    <lineage>
        <taxon>Bacteria</taxon>
        <taxon>Pseudomonadati</taxon>
        <taxon>Pseudomonadota</taxon>
        <taxon>Alphaproteobacteria</taxon>
        <taxon>Sphingomonadales</taxon>
        <taxon>Erythrobacteraceae</taxon>
        <taxon>Qipengyuania</taxon>
    </lineage>
</organism>
<protein>
    <submittedName>
        <fullName evidence="5">Glycosyltransferase family 4 protein</fullName>
    </submittedName>
</protein>
<dbReference type="Gene3D" id="3.40.50.2000">
    <property type="entry name" value="Glycogen Phosphorylase B"/>
    <property type="match status" value="2"/>
</dbReference>
<keyword evidence="1" id="KW-0328">Glycosyltransferase</keyword>